<dbReference type="SUPFAM" id="SSF48264">
    <property type="entry name" value="Cytochrome P450"/>
    <property type="match status" value="1"/>
</dbReference>
<evidence type="ECO:0000313" key="2">
    <source>
        <dbReference type="Proteomes" id="UP000319160"/>
    </source>
</evidence>
<protein>
    <recommendedName>
        <fullName evidence="3">Cytochrome P450</fullName>
    </recommendedName>
</protein>
<evidence type="ECO:0008006" key="3">
    <source>
        <dbReference type="Google" id="ProtNLM"/>
    </source>
</evidence>
<name>A0A553HUK5_9PEZI</name>
<gene>
    <name evidence="1" type="ORF">FHL15_007422</name>
</gene>
<dbReference type="Proteomes" id="UP000319160">
    <property type="component" value="Unassembled WGS sequence"/>
</dbReference>
<dbReference type="Pfam" id="PF00067">
    <property type="entry name" value="p450"/>
    <property type="match status" value="1"/>
</dbReference>
<comment type="caution">
    <text evidence="1">The sequence shown here is derived from an EMBL/GenBank/DDBJ whole genome shotgun (WGS) entry which is preliminary data.</text>
</comment>
<evidence type="ECO:0000313" key="1">
    <source>
        <dbReference type="EMBL" id="TRX91640.1"/>
    </source>
</evidence>
<reference evidence="2" key="1">
    <citation type="submission" date="2019-06" db="EMBL/GenBank/DDBJ databases">
        <title>Draft genome sequence of the griseofulvin-producing fungus Xylaria cubensis strain G536.</title>
        <authorList>
            <person name="Mead M.E."/>
            <person name="Raja H.A."/>
            <person name="Steenwyk J.L."/>
            <person name="Knowles S.L."/>
            <person name="Oberlies N.H."/>
            <person name="Rokas A."/>
        </authorList>
    </citation>
    <scope>NUCLEOTIDE SEQUENCE [LARGE SCALE GENOMIC DNA]</scope>
    <source>
        <strain evidence="2">G536</strain>
    </source>
</reference>
<dbReference type="OrthoDB" id="6692864at2759"/>
<dbReference type="STRING" id="2512241.A0A553HUK5"/>
<dbReference type="GO" id="GO:0004497">
    <property type="term" value="F:monooxygenase activity"/>
    <property type="evidence" value="ECO:0007669"/>
    <property type="project" value="InterPro"/>
</dbReference>
<sequence>MGWVHDELVGNIRVRITSSTQRHDPLMGLVKNNKEDRKNLIGYVIRDAIENGGIKKNWNFVLGDFALAVAAGSDPVRQVLANLVYYIIQHPARPEYVRKELESIDINKYKALQSLSHINACIYETLRPNPAVPSAGLRIPPKGDESCFLKPDEWIPEGLTTRPELVLNKNAFVAWSIGKVAVTLIADETMEIGVDSWCL</sequence>
<keyword evidence="2" id="KW-1185">Reference proteome</keyword>
<organism evidence="1 2">
    <name type="scientific">Xylaria flabelliformis</name>
    <dbReference type="NCBI Taxonomy" id="2512241"/>
    <lineage>
        <taxon>Eukaryota</taxon>
        <taxon>Fungi</taxon>
        <taxon>Dikarya</taxon>
        <taxon>Ascomycota</taxon>
        <taxon>Pezizomycotina</taxon>
        <taxon>Sordariomycetes</taxon>
        <taxon>Xylariomycetidae</taxon>
        <taxon>Xylariales</taxon>
        <taxon>Xylariaceae</taxon>
        <taxon>Xylaria</taxon>
    </lineage>
</organism>
<dbReference type="EMBL" id="VFLP01000043">
    <property type="protein sequence ID" value="TRX91640.1"/>
    <property type="molecule type" value="Genomic_DNA"/>
</dbReference>
<dbReference type="InterPro" id="IPR036396">
    <property type="entry name" value="Cyt_P450_sf"/>
</dbReference>
<dbReference type="GO" id="GO:0020037">
    <property type="term" value="F:heme binding"/>
    <property type="evidence" value="ECO:0007669"/>
    <property type="project" value="InterPro"/>
</dbReference>
<dbReference type="AlphaFoldDB" id="A0A553HUK5"/>
<proteinExistence type="predicted"/>
<dbReference type="Gene3D" id="1.10.630.10">
    <property type="entry name" value="Cytochrome P450"/>
    <property type="match status" value="1"/>
</dbReference>
<dbReference type="GO" id="GO:0016705">
    <property type="term" value="F:oxidoreductase activity, acting on paired donors, with incorporation or reduction of molecular oxygen"/>
    <property type="evidence" value="ECO:0007669"/>
    <property type="project" value="InterPro"/>
</dbReference>
<accession>A0A553HUK5</accession>
<dbReference type="InterPro" id="IPR001128">
    <property type="entry name" value="Cyt_P450"/>
</dbReference>
<dbReference type="GO" id="GO:0005506">
    <property type="term" value="F:iron ion binding"/>
    <property type="evidence" value="ECO:0007669"/>
    <property type="project" value="InterPro"/>
</dbReference>